<sequence length="237" mass="26256">EAPGAEEDRRGEAFVGRAGQLLEQMLAAINLSRDEVYITNVLKCRPPSNRDPKGEEVVACRRFLLRQVQLVEPELIVALGRFAAQVLLDRDEAISRLRGEVHRETVVNAPVLVTYHPAYLLRNPIDKARGWDDLKAEGDAAQAIMVAMRLPNALEILELWVAPAYRRQGRAGLLLGALFADAARLGQTQIRLEVRAGNTAAIATYQSAGFVKDGLRRRYYRDPPDDALLMSCGVSVE</sequence>
<evidence type="ECO:0000313" key="12">
    <source>
        <dbReference type="EMBL" id="CAD7238406.1"/>
    </source>
</evidence>
<dbReference type="Gene3D" id="3.40.630.30">
    <property type="match status" value="1"/>
</dbReference>
<dbReference type="InterPro" id="IPR016181">
    <property type="entry name" value="Acyl_CoA_acyltransferase"/>
</dbReference>
<evidence type="ECO:0000256" key="3">
    <source>
        <dbReference type="ARBA" id="ARBA00012030"/>
    </source>
</evidence>
<reference evidence="12" key="1">
    <citation type="submission" date="2020-11" db="EMBL/GenBank/DDBJ databases">
        <authorList>
            <person name="Tran Van P."/>
        </authorList>
    </citation>
    <scope>NUCLEOTIDE SEQUENCE</scope>
</reference>
<dbReference type="CDD" id="cd04301">
    <property type="entry name" value="NAT_SF"/>
    <property type="match status" value="1"/>
</dbReference>
<dbReference type="Pfam" id="PF03167">
    <property type="entry name" value="UDG"/>
    <property type="match status" value="1"/>
</dbReference>
<protein>
    <recommendedName>
        <fullName evidence="4">Type-4 uracil-DNA glycosylase</fullName>
        <ecNumber evidence="3">3.2.2.27</ecNumber>
    </recommendedName>
</protein>
<dbReference type="PROSITE" id="PS51186">
    <property type="entry name" value="GNAT"/>
    <property type="match status" value="1"/>
</dbReference>
<name>A0A7R8ZXS9_9CRUS</name>
<dbReference type="SUPFAM" id="SSF55729">
    <property type="entry name" value="Acyl-CoA N-acyltransferases (Nat)"/>
    <property type="match status" value="1"/>
</dbReference>
<evidence type="ECO:0000256" key="9">
    <source>
        <dbReference type="ARBA" id="ARBA00023004"/>
    </source>
</evidence>
<keyword evidence="11" id="KW-0234">DNA repair</keyword>
<dbReference type="Pfam" id="PF00583">
    <property type="entry name" value="Acetyltransf_1"/>
    <property type="match status" value="1"/>
</dbReference>
<dbReference type="SMART" id="SM00987">
    <property type="entry name" value="UreE_C"/>
    <property type="match status" value="1"/>
</dbReference>
<organism evidence="12">
    <name type="scientific">Cyprideis torosa</name>
    <dbReference type="NCBI Taxonomy" id="163714"/>
    <lineage>
        <taxon>Eukaryota</taxon>
        <taxon>Metazoa</taxon>
        <taxon>Ecdysozoa</taxon>
        <taxon>Arthropoda</taxon>
        <taxon>Crustacea</taxon>
        <taxon>Oligostraca</taxon>
        <taxon>Ostracoda</taxon>
        <taxon>Podocopa</taxon>
        <taxon>Podocopida</taxon>
        <taxon>Cytherocopina</taxon>
        <taxon>Cytheroidea</taxon>
        <taxon>Cytherideidae</taxon>
        <taxon>Cyprideis</taxon>
    </lineage>
</organism>
<keyword evidence="9" id="KW-0408">Iron</keyword>
<dbReference type="InterPro" id="IPR036895">
    <property type="entry name" value="Uracil-DNA_glycosylase-like_sf"/>
</dbReference>
<dbReference type="GO" id="GO:0006281">
    <property type="term" value="P:DNA repair"/>
    <property type="evidence" value="ECO:0007669"/>
    <property type="project" value="UniProtKB-KW"/>
</dbReference>
<dbReference type="AlphaFoldDB" id="A0A7R8ZXS9"/>
<dbReference type="CDD" id="cd10030">
    <property type="entry name" value="UDG-F4_TTUDGA_SPO1dp_like"/>
    <property type="match status" value="1"/>
</dbReference>
<keyword evidence="10" id="KW-0411">Iron-sulfur</keyword>
<keyword evidence="6" id="KW-0479">Metal-binding</keyword>
<dbReference type="GO" id="GO:0004844">
    <property type="term" value="F:uracil DNA N-glycosylase activity"/>
    <property type="evidence" value="ECO:0007669"/>
    <property type="project" value="UniProtKB-EC"/>
</dbReference>
<evidence type="ECO:0000256" key="2">
    <source>
        <dbReference type="ARBA" id="ARBA00006521"/>
    </source>
</evidence>
<evidence type="ECO:0000256" key="6">
    <source>
        <dbReference type="ARBA" id="ARBA00022723"/>
    </source>
</evidence>
<dbReference type="InterPro" id="IPR005273">
    <property type="entry name" value="Ura-DNA_glyco_family4"/>
</dbReference>
<dbReference type="GO" id="GO:0046872">
    <property type="term" value="F:metal ion binding"/>
    <property type="evidence" value="ECO:0007669"/>
    <property type="project" value="UniProtKB-KW"/>
</dbReference>
<keyword evidence="5" id="KW-0004">4Fe-4S</keyword>
<comment type="catalytic activity">
    <reaction evidence="1">
        <text>Hydrolyzes single-stranded DNA or mismatched double-stranded DNA and polynucleotides, releasing free uracil.</text>
        <dbReference type="EC" id="3.2.2.27"/>
    </reaction>
</comment>
<dbReference type="InterPro" id="IPR005122">
    <property type="entry name" value="Uracil-DNA_glycosylase-like"/>
</dbReference>
<evidence type="ECO:0000256" key="8">
    <source>
        <dbReference type="ARBA" id="ARBA00022801"/>
    </source>
</evidence>
<dbReference type="EC" id="3.2.2.27" evidence="3"/>
<keyword evidence="7" id="KW-0227">DNA damage</keyword>
<evidence type="ECO:0000256" key="1">
    <source>
        <dbReference type="ARBA" id="ARBA00001400"/>
    </source>
</evidence>
<evidence type="ECO:0000256" key="11">
    <source>
        <dbReference type="ARBA" id="ARBA00023204"/>
    </source>
</evidence>
<accession>A0A7R8ZXS9</accession>
<proteinExistence type="inferred from homology"/>
<dbReference type="GO" id="GO:0016747">
    <property type="term" value="F:acyltransferase activity, transferring groups other than amino-acyl groups"/>
    <property type="evidence" value="ECO:0007669"/>
    <property type="project" value="InterPro"/>
</dbReference>
<gene>
    <name evidence="12" type="ORF">CTOB1V02_LOCUS16221</name>
</gene>
<feature type="non-terminal residue" evidence="12">
    <location>
        <position position="1"/>
    </location>
</feature>
<evidence type="ECO:0000256" key="7">
    <source>
        <dbReference type="ARBA" id="ARBA00022763"/>
    </source>
</evidence>
<comment type="similarity">
    <text evidence="2">Belongs to the uracil-DNA glycosylase (UDG) superfamily. Type 4 (UDGa) family.</text>
</comment>
<dbReference type="PANTHER" id="PTHR33693:SF1">
    <property type="entry name" value="TYPE-4 URACIL-DNA GLYCOSYLASE"/>
    <property type="match status" value="1"/>
</dbReference>
<dbReference type="PANTHER" id="PTHR33693">
    <property type="entry name" value="TYPE-5 URACIL-DNA GLYCOSYLASE"/>
    <property type="match status" value="1"/>
</dbReference>
<dbReference type="Gene3D" id="3.40.470.10">
    <property type="entry name" value="Uracil-DNA glycosylase-like domain"/>
    <property type="match status" value="1"/>
</dbReference>
<evidence type="ECO:0000256" key="5">
    <source>
        <dbReference type="ARBA" id="ARBA00022485"/>
    </source>
</evidence>
<dbReference type="SUPFAM" id="SSF52141">
    <property type="entry name" value="Uracil-DNA glycosylase-like"/>
    <property type="match status" value="1"/>
</dbReference>
<keyword evidence="8" id="KW-0378">Hydrolase</keyword>
<evidence type="ECO:0000256" key="10">
    <source>
        <dbReference type="ARBA" id="ARBA00023014"/>
    </source>
</evidence>
<dbReference type="SMART" id="SM00986">
    <property type="entry name" value="UDG"/>
    <property type="match status" value="1"/>
</dbReference>
<evidence type="ECO:0000256" key="4">
    <source>
        <dbReference type="ARBA" id="ARBA00019403"/>
    </source>
</evidence>
<dbReference type="EMBL" id="OB700881">
    <property type="protein sequence ID" value="CAD7238406.1"/>
    <property type="molecule type" value="Genomic_DNA"/>
</dbReference>
<dbReference type="OrthoDB" id="10267060at2759"/>
<dbReference type="InterPro" id="IPR051536">
    <property type="entry name" value="UDG_Type-4/5"/>
</dbReference>
<dbReference type="InterPro" id="IPR000182">
    <property type="entry name" value="GNAT_dom"/>
</dbReference>
<dbReference type="GO" id="GO:0051539">
    <property type="term" value="F:4 iron, 4 sulfur cluster binding"/>
    <property type="evidence" value="ECO:0007669"/>
    <property type="project" value="UniProtKB-KW"/>
</dbReference>
<dbReference type="NCBIfam" id="TIGR00758">
    <property type="entry name" value="UDG_fam4"/>
    <property type="match status" value="1"/>
</dbReference>